<dbReference type="Proteomes" id="UP000765509">
    <property type="component" value="Unassembled WGS sequence"/>
</dbReference>
<organism evidence="1 2">
    <name type="scientific">Austropuccinia psidii MF-1</name>
    <dbReference type="NCBI Taxonomy" id="1389203"/>
    <lineage>
        <taxon>Eukaryota</taxon>
        <taxon>Fungi</taxon>
        <taxon>Dikarya</taxon>
        <taxon>Basidiomycota</taxon>
        <taxon>Pucciniomycotina</taxon>
        <taxon>Pucciniomycetes</taxon>
        <taxon>Pucciniales</taxon>
        <taxon>Sphaerophragmiaceae</taxon>
        <taxon>Austropuccinia</taxon>
    </lineage>
</organism>
<comment type="caution">
    <text evidence="1">The sequence shown here is derived from an EMBL/GenBank/DDBJ whole genome shotgun (WGS) entry which is preliminary data.</text>
</comment>
<dbReference type="AlphaFoldDB" id="A0A9Q3EXQ7"/>
<name>A0A9Q3EXQ7_9BASI</name>
<evidence type="ECO:0000313" key="1">
    <source>
        <dbReference type="EMBL" id="MBW0527902.1"/>
    </source>
</evidence>
<accession>A0A9Q3EXQ7</accession>
<sequence>MKAPNRHMLKWWIAIQEYRGNIAIDHKAGHIYNNYDGLSRRKLSNTPDNQAYVPLEEEPWLPMEGINITDIQTEFFEEVSEFYKNYNNSHILTTFLDKYCKDTYAINSLGEVWKYSYS</sequence>
<gene>
    <name evidence="1" type="ORF">O181_067617</name>
</gene>
<proteinExistence type="predicted"/>
<keyword evidence="2" id="KW-1185">Reference proteome</keyword>
<evidence type="ECO:0000313" key="2">
    <source>
        <dbReference type="Proteomes" id="UP000765509"/>
    </source>
</evidence>
<dbReference type="EMBL" id="AVOT02033914">
    <property type="protein sequence ID" value="MBW0527902.1"/>
    <property type="molecule type" value="Genomic_DNA"/>
</dbReference>
<reference evidence="1" key="1">
    <citation type="submission" date="2021-03" db="EMBL/GenBank/DDBJ databases">
        <title>Draft genome sequence of rust myrtle Austropuccinia psidii MF-1, a brazilian biotype.</title>
        <authorList>
            <person name="Quecine M.C."/>
            <person name="Pachon D.M.R."/>
            <person name="Bonatelli M.L."/>
            <person name="Correr F.H."/>
            <person name="Franceschini L.M."/>
            <person name="Leite T.F."/>
            <person name="Margarido G.R.A."/>
            <person name="Almeida C.A."/>
            <person name="Ferrarezi J.A."/>
            <person name="Labate C.A."/>
        </authorList>
    </citation>
    <scope>NUCLEOTIDE SEQUENCE</scope>
    <source>
        <strain evidence="1">MF-1</strain>
    </source>
</reference>
<protein>
    <submittedName>
        <fullName evidence="1">Uncharacterized protein</fullName>
    </submittedName>
</protein>